<reference evidence="2" key="1">
    <citation type="submission" date="2002-07" db="EMBL/GenBank/DDBJ databases">
        <title>Oryza sativa nipponbare(GA3) genomic DNA, chromosome 9, BAC clone:OJ1227_D07.</title>
        <authorList>
            <person name="Sasaki T."/>
            <person name="Matsumoto T."/>
            <person name="Hattori M."/>
            <person name="Sakaki Y."/>
            <person name="Katayose Y."/>
        </authorList>
    </citation>
    <scope>NUCLEOTIDE SEQUENCE</scope>
</reference>
<evidence type="ECO:0000313" key="2">
    <source>
        <dbReference type="EMBL" id="BAD19888.1"/>
    </source>
</evidence>
<reference evidence="3" key="2">
    <citation type="submission" date="2002-09" db="EMBL/GenBank/DDBJ databases">
        <title>Oryza sativa nipponbare(GA3) genomic DNA, chromosome 9, BAC clone:OSJNBa0025H18.</title>
        <authorList>
            <person name="Sasaki T."/>
            <person name="Matsumoto T."/>
            <person name="Katayose Y."/>
        </authorList>
    </citation>
    <scope>NUCLEOTIDE SEQUENCE</scope>
</reference>
<protein>
    <submittedName>
        <fullName evidence="3">Root cap protein 1-like</fullName>
    </submittedName>
</protein>
<sequence>MGTYYGHGNPLDPARDVLSINLSAHGRLNVTTPPASLPLRALLASDPRCLRYPPPPSPSPLVARRALAPCSLASPSSPSLQPCAAVASVVAVARGGHHRGRQVVAVLVRPSAVAVDRRNTVAVVKPKSAAASSSSPTSFGHRPSPFRSSVSSPRRPHHFGALRSRRRAVVRRRACVPESSPVMTSPLTSSSSFPVARSWTDGSWPSILDESISAVRFREPPPCTRFTANPSR</sequence>
<gene>
    <name evidence="2" type="ORF">OJ1227_D07.22</name>
    <name evidence="3" type="ORF">OSJNBa0025H18.1</name>
</gene>
<feature type="compositionally biased region" description="Low complexity" evidence="1">
    <location>
        <begin position="126"/>
        <end position="153"/>
    </location>
</feature>
<reference evidence="4" key="3">
    <citation type="journal article" date="2005" name="Nature">
        <title>The map-based sequence of the rice genome.</title>
        <authorList>
            <consortium name="International rice genome sequencing project (IRGSP)"/>
            <person name="Matsumoto T."/>
            <person name="Wu J."/>
            <person name="Kanamori H."/>
            <person name="Katayose Y."/>
            <person name="Fujisawa M."/>
            <person name="Namiki N."/>
            <person name="Mizuno H."/>
            <person name="Yamamoto K."/>
            <person name="Antonio B.A."/>
            <person name="Baba T."/>
            <person name="Sakata K."/>
            <person name="Nagamura Y."/>
            <person name="Aoki H."/>
            <person name="Arikawa K."/>
            <person name="Arita K."/>
            <person name="Bito T."/>
            <person name="Chiden Y."/>
            <person name="Fujitsuka N."/>
            <person name="Fukunaka R."/>
            <person name="Hamada M."/>
            <person name="Harada C."/>
            <person name="Hayashi A."/>
            <person name="Hijishita S."/>
            <person name="Honda M."/>
            <person name="Hosokawa S."/>
            <person name="Ichikawa Y."/>
            <person name="Idonuma A."/>
            <person name="Iijima M."/>
            <person name="Ikeda M."/>
            <person name="Ikeno M."/>
            <person name="Ito K."/>
            <person name="Ito S."/>
            <person name="Ito T."/>
            <person name="Ito Y."/>
            <person name="Ito Y."/>
            <person name="Iwabuchi A."/>
            <person name="Kamiya K."/>
            <person name="Karasawa W."/>
            <person name="Kurita K."/>
            <person name="Katagiri S."/>
            <person name="Kikuta A."/>
            <person name="Kobayashi H."/>
            <person name="Kobayashi N."/>
            <person name="Machita K."/>
            <person name="Maehara T."/>
            <person name="Masukawa M."/>
            <person name="Mizubayashi T."/>
            <person name="Mukai Y."/>
            <person name="Nagasaki H."/>
            <person name="Nagata Y."/>
            <person name="Naito S."/>
            <person name="Nakashima M."/>
            <person name="Nakama Y."/>
            <person name="Nakamichi Y."/>
            <person name="Nakamura M."/>
            <person name="Meguro A."/>
            <person name="Negishi M."/>
            <person name="Ohta I."/>
            <person name="Ohta T."/>
            <person name="Okamoto M."/>
            <person name="Ono N."/>
            <person name="Saji S."/>
            <person name="Sakaguchi M."/>
            <person name="Sakai K."/>
            <person name="Shibata M."/>
            <person name="Shimokawa T."/>
            <person name="Song J."/>
            <person name="Takazaki Y."/>
            <person name="Terasawa K."/>
            <person name="Tsugane M."/>
            <person name="Tsuji K."/>
            <person name="Ueda S."/>
            <person name="Waki K."/>
            <person name="Yamagata H."/>
            <person name="Yamamoto M."/>
            <person name="Yamamoto S."/>
            <person name="Yamane H."/>
            <person name="Yoshiki S."/>
            <person name="Yoshihara R."/>
            <person name="Yukawa K."/>
            <person name="Zhong H."/>
            <person name="Yano M."/>
            <person name="Yuan Q."/>
            <person name="Ouyang S."/>
            <person name="Liu J."/>
            <person name="Jones K.M."/>
            <person name="Gansberger K."/>
            <person name="Moffat K."/>
            <person name="Hill J."/>
            <person name="Bera J."/>
            <person name="Fadrosh D."/>
            <person name="Jin S."/>
            <person name="Johri S."/>
            <person name="Kim M."/>
            <person name="Overton L."/>
            <person name="Reardon M."/>
            <person name="Tsitrin T."/>
            <person name="Vuong H."/>
            <person name="Weaver B."/>
            <person name="Ciecko A."/>
            <person name="Tallon L."/>
            <person name="Jackson J."/>
            <person name="Pai G."/>
            <person name="Aken S.V."/>
            <person name="Utterback T."/>
            <person name="Reidmuller S."/>
            <person name="Feldblyum T."/>
            <person name="Hsiao J."/>
            <person name="Zismann V."/>
            <person name="Iobst S."/>
            <person name="de Vazeille A.R."/>
            <person name="Buell C.R."/>
            <person name="Ying K."/>
            <person name="Li Y."/>
            <person name="Lu T."/>
            <person name="Huang Y."/>
            <person name="Zhao Q."/>
            <person name="Feng Q."/>
            <person name="Zhang L."/>
            <person name="Zhu J."/>
            <person name="Weng Q."/>
            <person name="Mu J."/>
            <person name="Lu Y."/>
            <person name="Fan D."/>
            <person name="Liu Y."/>
            <person name="Guan J."/>
            <person name="Zhang Y."/>
            <person name="Yu S."/>
            <person name="Liu X."/>
            <person name="Zhang Y."/>
            <person name="Hong G."/>
            <person name="Han B."/>
            <person name="Choisne N."/>
            <person name="Demange N."/>
            <person name="Orjeda G."/>
            <person name="Samain S."/>
            <person name="Cattolico L."/>
            <person name="Pelletier E."/>
            <person name="Couloux A."/>
            <person name="Segurens B."/>
            <person name="Wincker P."/>
            <person name="D'Hont A."/>
            <person name="Scarpelli C."/>
            <person name="Weissenbach J."/>
            <person name="Salanoubat M."/>
            <person name="Quetier F."/>
            <person name="Yu Y."/>
            <person name="Kim H.R."/>
            <person name="Rambo T."/>
            <person name="Currie J."/>
            <person name="Collura K."/>
            <person name="Luo M."/>
            <person name="Yang T."/>
            <person name="Ammiraju J.S.S."/>
            <person name="Engler F."/>
            <person name="Soderlund C."/>
            <person name="Wing R.A."/>
            <person name="Palmer L.E."/>
            <person name="de la Bastide M."/>
            <person name="Spiegel L."/>
            <person name="Nascimento L."/>
            <person name="Zutavern T."/>
            <person name="O'Shaughnessy A."/>
            <person name="Dike S."/>
            <person name="Dedhia N."/>
            <person name="Preston R."/>
            <person name="Balija V."/>
            <person name="McCombie W.R."/>
            <person name="Chow T."/>
            <person name="Chen H."/>
            <person name="Chung M."/>
            <person name="Chen C."/>
            <person name="Shaw J."/>
            <person name="Wu H."/>
            <person name="Hsiao K."/>
            <person name="Chao Y."/>
            <person name="Chu M."/>
            <person name="Cheng C."/>
            <person name="Hour A."/>
            <person name="Lee P."/>
            <person name="Lin S."/>
            <person name="Lin Y."/>
            <person name="Liou J."/>
            <person name="Liu S."/>
            <person name="Hsing Y."/>
            <person name="Raghuvanshi S."/>
            <person name="Mohanty A."/>
            <person name="Bharti A.K."/>
            <person name="Gaur A."/>
            <person name="Gupta V."/>
            <person name="Kumar D."/>
            <person name="Ravi V."/>
            <person name="Vij S."/>
            <person name="Kapur A."/>
            <person name="Khurana P."/>
            <person name="Khurana P."/>
            <person name="Khurana J.P."/>
            <person name="Tyagi A.K."/>
            <person name="Gaikwad K."/>
            <person name="Singh A."/>
            <person name="Dalal V."/>
            <person name="Srivastava S."/>
            <person name="Dixit A."/>
            <person name="Pal A.K."/>
            <person name="Ghazi I.A."/>
            <person name="Yadav M."/>
            <person name="Pandit A."/>
            <person name="Bhargava A."/>
            <person name="Sureshbabu K."/>
            <person name="Batra K."/>
            <person name="Sharma T.R."/>
            <person name="Mohapatra T."/>
            <person name="Singh N.K."/>
            <person name="Messing J."/>
            <person name="Nelson A.B."/>
            <person name="Fuks G."/>
            <person name="Kavchok S."/>
            <person name="Keizer G."/>
            <person name="Linton E."/>
            <person name="Llaca V."/>
            <person name="Song R."/>
            <person name="Tanyolac B."/>
            <person name="Young S."/>
            <person name="Ho-Il K."/>
            <person name="Hahn J.H."/>
            <person name="Sangsakoo G."/>
            <person name="Vanavichit A."/>
            <person name="de Mattos Luiz.A.T."/>
            <person name="Zimmer P.D."/>
            <person name="Malone G."/>
            <person name="Dellagostin O."/>
            <person name="de Oliveira A.C."/>
            <person name="Bevan M."/>
            <person name="Bancroft I."/>
            <person name="Minx P."/>
            <person name="Cordum H."/>
            <person name="Wilson R."/>
            <person name="Cheng Z."/>
            <person name="Jin W."/>
            <person name="Jiang J."/>
            <person name="Leong S.A."/>
            <person name="Iwama H."/>
            <person name="Gojobori T."/>
            <person name="Itoh T."/>
            <person name="Niimura Y."/>
            <person name="Fujii Y."/>
            <person name="Habara T."/>
            <person name="Sakai H."/>
            <person name="Sato Y."/>
            <person name="Wilson G."/>
            <person name="Kumar K."/>
            <person name="McCouch S."/>
            <person name="Juretic N."/>
            <person name="Hoen D."/>
            <person name="Wright S."/>
            <person name="Bruskiewich R."/>
            <person name="Bureau T."/>
            <person name="Miyao A."/>
            <person name="Hirochika H."/>
            <person name="Nishikawa T."/>
            <person name="Kadowaki K."/>
            <person name="Sugiura M."/>
            <person name="Burr B."/>
            <person name="Sasaki T."/>
        </authorList>
    </citation>
    <scope>NUCLEOTIDE SEQUENCE [LARGE SCALE GENOMIC DNA]</scope>
    <source>
        <strain evidence="4">cv. Nipponbare</strain>
    </source>
</reference>
<name>Q6K392_ORYSJ</name>
<dbReference type="AlphaFoldDB" id="Q6K392"/>
<dbReference type="EMBL" id="AP005725">
    <property type="protein sequence ID" value="BAD22426.1"/>
    <property type="molecule type" value="Genomic_DNA"/>
</dbReference>
<dbReference type="Proteomes" id="UP000000763">
    <property type="component" value="Chromosome 9"/>
</dbReference>
<evidence type="ECO:0000313" key="4">
    <source>
        <dbReference type="Proteomes" id="UP000000763"/>
    </source>
</evidence>
<proteinExistence type="predicted"/>
<accession>Q6K392</accession>
<evidence type="ECO:0000256" key="1">
    <source>
        <dbReference type="SAM" id="MobiDB-lite"/>
    </source>
</evidence>
<organism evidence="3 4">
    <name type="scientific">Oryza sativa subsp. japonica</name>
    <name type="common">Rice</name>
    <dbReference type="NCBI Taxonomy" id="39947"/>
    <lineage>
        <taxon>Eukaryota</taxon>
        <taxon>Viridiplantae</taxon>
        <taxon>Streptophyta</taxon>
        <taxon>Embryophyta</taxon>
        <taxon>Tracheophyta</taxon>
        <taxon>Spermatophyta</taxon>
        <taxon>Magnoliopsida</taxon>
        <taxon>Liliopsida</taxon>
        <taxon>Poales</taxon>
        <taxon>Poaceae</taxon>
        <taxon>BOP clade</taxon>
        <taxon>Oryzoideae</taxon>
        <taxon>Oryzeae</taxon>
        <taxon>Oryzinae</taxon>
        <taxon>Oryza</taxon>
        <taxon>Oryza sativa</taxon>
    </lineage>
</organism>
<reference evidence="4" key="4">
    <citation type="journal article" date="2008" name="Nucleic Acids Res.">
        <title>The rice annotation project database (RAP-DB): 2008 update.</title>
        <authorList>
            <consortium name="The rice annotation project (RAP)"/>
        </authorList>
    </citation>
    <scope>GENOME REANNOTATION</scope>
    <source>
        <strain evidence="4">cv. Nipponbare</strain>
    </source>
</reference>
<evidence type="ECO:0000313" key="3">
    <source>
        <dbReference type="EMBL" id="BAD22426.1"/>
    </source>
</evidence>
<feature type="region of interest" description="Disordered" evidence="1">
    <location>
        <begin position="126"/>
        <end position="159"/>
    </location>
</feature>
<dbReference type="EMBL" id="AP005563">
    <property type="protein sequence ID" value="BAD19888.1"/>
    <property type="molecule type" value="Genomic_DNA"/>
</dbReference>